<dbReference type="SUPFAM" id="SSF48371">
    <property type="entry name" value="ARM repeat"/>
    <property type="match status" value="1"/>
</dbReference>
<dbReference type="PANTHER" id="PTHR12262">
    <property type="entry name" value="CCR4-NOT TRANSCRIPTION COMPLEX SUBUNIT 9"/>
    <property type="match status" value="1"/>
</dbReference>
<dbReference type="InterPro" id="IPR007216">
    <property type="entry name" value="CNOT9"/>
</dbReference>
<dbReference type="GO" id="GO:0030014">
    <property type="term" value="C:CCR4-NOT complex"/>
    <property type="evidence" value="ECO:0007669"/>
    <property type="project" value="InterPro"/>
</dbReference>
<dbReference type="OrthoDB" id="1183224at2759"/>
<gene>
    <name evidence="3" type="ORF">OLEA9_A072450</name>
</gene>
<feature type="region of interest" description="Disordered" evidence="2">
    <location>
        <begin position="1"/>
        <end position="75"/>
    </location>
</feature>
<dbReference type="InterPro" id="IPR011989">
    <property type="entry name" value="ARM-like"/>
</dbReference>
<evidence type="ECO:0000256" key="1">
    <source>
        <dbReference type="ARBA" id="ARBA00006385"/>
    </source>
</evidence>
<feature type="compositionally biased region" description="Polar residues" evidence="2">
    <location>
        <begin position="1"/>
        <end position="12"/>
    </location>
</feature>
<dbReference type="Proteomes" id="UP000594638">
    <property type="component" value="Unassembled WGS sequence"/>
</dbReference>
<dbReference type="Gene3D" id="1.25.10.10">
    <property type="entry name" value="Leucine-rich Repeat Variant"/>
    <property type="match status" value="1"/>
</dbReference>
<dbReference type="AlphaFoldDB" id="A0A8S0PQF5"/>
<sequence>MASRKPNSSSMTPVKGSASPSSPVVSVGSSSPVVSVGSSSPVVSGDSPASAGSGDSPASAGSGNSPASAGSVGSAASATSVGSSASASVVDPPVSPTAADDSACEMQLAMKLLVDLQDADLRGNALLELCKMREKFQDFGLLLWQSFGTMAILLQEVIGIYPYLSPPTLTSAQSNRACNALALLQCVASHPCTRRSFVKAHFPLYLYSFLTTNCKLRPFEYLRLTCLGVLGALVKGDDTAVIRFLLDTEIMPLCLRLMENGNEMSKTVAAYILLKILQDGEGLGYVCVAADRFYAVCRVLRSLVVGLAEKPSPLLLKHIIKCYIRMSEDPRGRIALRDSLPEILMDGTFNSLLNVSGSQCTRRSNDEKVSETVASQCSWVSGLSSRYCLQYIDDDAFHTRIEAIAKRRVIACSSNVLAYTKDPFLPMKAGNTCPELWEPASGVCWDLITFLIFLYGGWGFCFLESSNPSVGYLGRGLAEYLVGFSNTGDSLIYKVQRDLLCFLPCVVQCFKKFLGYSMTGSLSVVPVSCSLTRTWMSCTWMIMNGHISFSELAGLHHHARE</sequence>
<comment type="similarity">
    <text evidence="1">Belongs to the CNOT9 family.</text>
</comment>
<dbReference type="GO" id="GO:0006402">
    <property type="term" value="P:mRNA catabolic process"/>
    <property type="evidence" value="ECO:0007669"/>
    <property type="project" value="InterPro"/>
</dbReference>
<accession>A0A8S0PQF5</accession>
<proteinExistence type="inferred from homology"/>
<dbReference type="Pfam" id="PF04078">
    <property type="entry name" value="Rcd1"/>
    <property type="match status" value="1"/>
</dbReference>
<dbReference type="InterPro" id="IPR016024">
    <property type="entry name" value="ARM-type_fold"/>
</dbReference>
<reference evidence="3 4" key="1">
    <citation type="submission" date="2019-12" db="EMBL/GenBank/DDBJ databases">
        <authorList>
            <person name="Alioto T."/>
            <person name="Alioto T."/>
            <person name="Gomez Garrido J."/>
        </authorList>
    </citation>
    <scope>NUCLEOTIDE SEQUENCE [LARGE SCALE GENOMIC DNA]</scope>
</reference>
<dbReference type="Gramene" id="OE9A072450T2">
    <property type="protein sequence ID" value="OE9A072450C2"/>
    <property type="gene ID" value="OE9A072450"/>
</dbReference>
<evidence type="ECO:0000313" key="3">
    <source>
        <dbReference type="EMBL" id="CAA2956128.1"/>
    </source>
</evidence>
<name>A0A8S0PQF5_OLEEU</name>
<comment type="caution">
    <text evidence="3">The sequence shown here is derived from an EMBL/GenBank/DDBJ whole genome shotgun (WGS) entry which is preliminary data.</text>
</comment>
<organism evidence="3 4">
    <name type="scientific">Olea europaea subsp. europaea</name>
    <dbReference type="NCBI Taxonomy" id="158383"/>
    <lineage>
        <taxon>Eukaryota</taxon>
        <taxon>Viridiplantae</taxon>
        <taxon>Streptophyta</taxon>
        <taxon>Embryophyta</taxon>
        <taxon>Tracheophyta</taxon>
        <taxon>Spermatophyta</taxon>
        <taxon>Magnoliopsida</taxon>
        <taxon>eudicotyledons</taxon>
        <taxon>Gunneridae</taxon>
        <taxon>Pentapetalae</taxon>
        <taxon>asterids</taxon>
        <taxon>lamiids</taxon>
        <taxon>Lamiales</taxon>
        <taxon>Oleaceae</taxon>
        <taxon>Oleeae</taxon>
        <taxon>Olea</taxon>
    </lineage>
</organism>
<keyword evidence="4" id="KW-1185">Reference proteome</keyword>
<feature type="compositionally biased region" description="Low complexity" evidence="2">
    <location>
        <begin position="13"/>
        <end position="75"/>
    </location>
</feature>
<protein>
    <submittedName>
        <fullName evidence="3">Cell differentiation RCD1 homolog isoform X1</fullName>
    </submittedName>
</protein>
<evidence type="ECO:0000256" key="2">
    <source>
        <dbReference type="SAM" id="MobiDB-lite"/>
    </source>
</evidence>
<dbReference type="FunFam" id="1.25.10.10:FF:000661">
    <property type="entry name" value="Cell differentiation family, Rcd1-like containing protein"/>
    <property type="match status" value="1"/>
</dbReference>
<dbReference type="EMBL" id="CACTIH010000174">
    <property type="protein sequence ID" value="CAA2956128.1"/>
    <property type="molecule type" value="Genomic_DNA"/>
</dbReference>
<evidence type="ECO:0000313" key="4">
    <source>
        <dbReference type="Proteomes" id="UP000594638"/>
    </source>
</evidence>